<feature type="signal peptide" evidence="2">
    <location>
        <begin position="1"/>
        <end position="19"/>
    </location>
</feature>
<feature type="compositionally biased region" description="Gly residues" evidence="1">
    <location>
        <begin position="106"/>
        <end position="120"/>
    </location>
</feature>
<feature type="compositionally biased region" description="Gly residues" evidence="1">
    <location>
        <begin position="145"/>
        <end position="156"/>
    </location>
</feature>
<dbReference type="Proteomes" id="UP000308133">
    <property type="component" value="Unassembled WGS sequence"/>
</dbReference>
<feature type="region of interest" description="Disordered" evidence="1">
    <location>
        <begin position="18"/>
        <end position="181"/>
    </location>
</feature>
<feature type="compositionally biased region" description="Gly residues" evidence="1">
    <location>
        <begin position="58"/>
        <end position="71"/>
    </location>
</feature>
<feature type="compositionally biased region" description="Gly residues" evidence="1">
    <location>
        <begin position="39"/>
        <end position="50"/>
    </location>
</feature>
<keyword evidence="2" id="KW-0732">Signal</keyword>
<organism evidence="3 4">
    <name type="scientific">Elsinoe australis</name>
    <dbReference type="NCBI Taxonomy" id="40998"/>
    <lineage>
        <taxon>Eukaryota</taxon>
        <taxon>Fungi</taxon>
        <taxon>Dikarya</taxon>
        <taxon>Ascomycota</taxon>
        <taxon>Pezizomycotina</taxon>
        <taxon>Dothideomycetes</taxon>
        <taxon>Dothideomycetidae</taxon>
        <taxon>Myriangiales</taxon>
        <taxon>Elsinoaceae</taxon>
        <taxon>Elsinoe</taxon>
    </lineage>
</organism>
<feature type="chain" id="PRO_5020426808" evidence="2">
    <location>
        <begin position="20"/>
        <end position="308"/>
    </location>
</feature>
<dbReference type="AlphaFoldDB" id="A0A4U7AN68"/>
<comment type="caution">
    <text evidence="3">The sequence shown here is derived from an EMBL/GenBank/DDBJ whole genome shotgun (WGS) entry which is preliminary data.</text>
</comment>
<evidence type="ECO:0000313" key="3">
    <source>
        <dbReference type="EMBL" id="TKX18285.1"/>
    </source>
</evidence>
<evidence type="ECO:0000313" key="4">
    <source>
        <dbReference type="Proteomes" id="UP000308133"/>
    </source>
</evidence>
<dbReference type="EMBL" id="PTQR01000129">
    <property type="protein sequence ID" value="TKX18285.1"/>
    <property type="molecule type" value="Genomic_DNA"/>
</dbReference>
<feature type="compositionally biased region" description="Gly residues" evidence="1">
    <location>
        <begin position="164"/>
        <end position="173"/>
    </location>
</feature>
<feature type="compositionally biased region" description="Low complexity" evidence="1">
    <location>
        <begin position="72"/>
        <end position="86"/>
    </location>
</feature>
<protein>
    <submittedName>
        <fullName evidence="3">Uncharacterized protein</fullName>
    </submittedName>
</protein>
<evidence type="ECO:0000256" key="1">
    <source>
        <dbReference type="SAM" id="MobiDB-lite"/>
    </source>
</evidence>
<proteinExistence type="predicted"/>
<feature type="compositionally biased region" description="Low complexity" evidence="1">
    <location>
        <begin position="122"/>
        <end position="144"/>
    </location>
</feature>
<accession>A0A4U7AN68</accession>
<evidence type="ECO:0000256" key="2">
    <source>
        <dbReference type="SAM" id="SignalP"/>
    </source>
</evidence>
<gene>
    <name evidence="3" type="ORF">C1H76_9553</name>
</gene>
<sequence>MRVTLLAGLVACLAVSVAAGNPGGDSDGGDNTNKHTGDAPGGAAGGGGDSKTGDSKSGPGGAGGQTGGNQNGGSSNAGSGGTVVNSAPVNKGGDVSYGNGDISTNIGGGNARGGDNGGNKVGQDNSGSSANGGDSVNKGGDSVAGNGGHGGAGGNTGQSAPVAGNGGYGGAGGTQSLSPTLSPMPFVRRSLAPRGLEHLFVRATPAADSITVDEIVGAINKNQKLPGDLESAFLGSELGKEYKAPANRGPVDPALANQDTKDAVAMVQSGEAKVPPQIVTALEQNGWTKVSASKRDIEWTPRGRTAPF</sequence>
<name>A0A4U7AN68_9PEZI</name>
<reference evidence="3 4" key="1">
    <citation type="submission" date="2018-02" db="EMBL/GenBank/DDBJ databases">
        <title>Draft genome sequences of Elsinoe sp., causing black scab on jojoba.</title>
        <authorList>
            <person name="Stodart B."/>
            <person name="Jeffress S."/>
            <person name="Ash G."/>
            <person name="Arun Chinnappa K."/>
        </authorList>
    </citation>
    <scope>NUCLEOTIDE SEQUENCE [LARGE SCALE GENOMIC DNA]</scope>
    <source>
        <strain evidence="3 4">Hillstone_2</strain>
    </source>
</reference>